<evidence type="ECO:0000259" key="1">
    <source>
        <dbReference type="Pfam" id="PF18096"/>
    </source>
</evidence>
<dbReference type="Pfam" id="PF18096">
    <property type="entry name" value="Thump_like"/>
    <property type="match status" value="1"/>
</dbReference>
<dbReference type="Gene3D" id="3.40.50.150">
    <property type="entry name" value="Vaccinia Virus protein VP39"/>
    <property type="match status" value="1"/>
</dbReference>
<proteinExistence type="predicted"/>
<dbReference type="SUPFAM" id="SSF53335">
    <property type="entry name" value="S-adenosyl-L-methionine-dependent methyltransferases"/>
    <property type="match status" value="1"/>
</dbReference>
<gene>
    <name evidence="2" type="ORF">NCTC13354_00491</name>
</gene>
<keyword evidence="3" id="KW-1185">Reference proteome</keyword>
<dbReference type="GO" id="GO:0016740">
    <property type="term" value="F:transferase activity"/>
    <property type="evidence" value="ECO:0007669"/>
    <property type="project" value="UniProtKB-KW"/>
</dbReference>
<evidence type="ECO:0000313" key="3">
    <source>
        <dbReference type="Proteomes" id="UP000269542"/>
    </source>
</evidence>
<evidence type="ECO:0000313" key="2">
    <source>
        <dbReference type="EMBL" id="VEI12797.1"/>
    </source>
</evidence>
<name>A0A448PCY9_9ACTO</name>
<reference evidence="2 3" key="1">
    <citation type="submission" date="2018-12" db="EMBL/GenBank/DDBJ databases">
        <authorList>
            <consortium name="Pathogen Informatics"/>
        </authorList>
    </citation>
    <scope>NUCLEOTIDE SEQUENCE [LARGE SCALE GENOMIC DNA]</scope>
    <source>
        <strain evidence="2 3">NCTC13354</strain>
    </source>
</reference>
<dbReference type="Proteomes" id="UP000269542">
    <property type="component" value="Chromosome"/>
</dbReference>
<dbReference type="InterPro" id="IPR041497">
    <property type="entry name" value="Thump-like"/>
</dbReference>
<feature type="domain" description="THUMP-like" evidence="1">
    <location>
        <begin position="324"/>
        <end position="397"/>
    </location>
</feature>
<keyword evidence="2" id="KW-0808">Transferase</keyword>
<dbReference type="EMBL" id="LR134476">
    <property type="protein sequence ID" value="VEI12797.1"/>
    <property type="molecule type" value="Genomic_DNA"/>
</dbReference>
<dbReference type="OrthoDB" id="9810570at2"/>
<accession>A0A448PCY9</accession>
<dbReference type="RefSeq" id="WP_126415973.1">
    <property type="nucleotide sequence ID" value="NZ_LR134476.1"/>
</dbReference>
<sequence>MSLSELLTVDGLELLDSLPPYNPANVMALSEQLQREGYAPGLVAEALTQSRLRERAADKFGPFAQRMVFTKDGLEQATRLSVGAFHAQRFLETGATHVIDFGAGLGADSMAFAGLGLRVTAIEMDDVAAAAATHNLRPFPEVEVIHADGFSVDLAALDADAIWIDPARRLNGRRLKNPADWMPSLHDAVALARHFPAAGIKVGPGIDYAQLPEDALVEWISAGGDLVEAVIWLGSCAPEPGRHALAVGATSGAARWDSGVSDPRLPATQVIPDALGLVIYEPDPAIIRSGSIATLCEKYGISPVADGIAYLTGNEIIDSPFLTNFTVATTLPLEPKPIRRALRELGVGRVEIKKRGTDLDPEKFRKKLKLDPKLPGEMTLIATPTISGKHRAILCERA</sequence>
<dbReference type="InterPro" id="IPR029063">
    <property type="entry name" value="SAM-dependent_MTases_sf"/>
</dbReference>
<organism evidence="2 3">
    <name type="scientific">Trueperella bialowiezensis</name>
    <dbReference type="NCBI Taxonomy" id="312285"/>
    <lineage>
        <taxon>Bacteria</taxon>
        <taxon>Bacillati</taxon>
        <taxon>Actinomycetota</taxon>
        <taxon>Actinomycetes</taxon>
        <taxon>Actinomycetales</taxon>
        <taxon>Actinomycetaceae</taxon>
        <taxon>Trueperella</taxon>
    </lineage>
</organism>
<dbReference type="KEGG" id="tbw:NCTC13354_00491"/>
<protein>
    <submittedName>
        <fullName evidence="2">Dimethyladenosine transferase (rRNA methylation)</fullName>
    </submittedName>
</protein>
<dbReference type="AlphaFoldDB" id="A0A448PCY9"/>
<dbReference type="CDD" id="cd02440">
    <property type="entry name" value="AdoMet_MTases"/>
    <property type="match status" value="1"/>
</dbReference>